<organism evidence="1 2">
    <name type="scientific">Halorientalis persicus</name>
    <dbReference type="NCBI Taxonomy" id="1367881"/>
    <lineage>
        <taxon>Archaea</taxon>
        <taxon>Methanobacteriati</taxon>
        <taxon>Methanobacteriota</taxon>
        <taxon>Stenosarchaea group</taxon>
        <taxon>Halobacteria</taxon>
        <taxon>Halobacteriales</taxon>
        <taxon>Haloarculaceae</taxon>
        <taxon>Halorientalis</taxon>
    </lineage>
</organism>
<gene>
    <name evidence="1" type="ORF">SAMN05216388_102634</name>
</gene>
<accession>A0A1H8U976</accession>
<evidence type="ECO:0000313" key="2">
    <source>
        <dbReference type="Proteomes" id="UP000198775"/>
    </source>
</evidence>
<reference evidence="2" key="1">
    <citation type="submission" date="2016-10" db="EMBL/GenBank/DDBJ databases">
        <authorList>
            <person name="Varghese N."/>
            <person name="Submissions S."/>
        </authorList>
    </citation>
    <scope>NUCLEOTIDE SEQUENCE [LARGE SCALE GENOMIC DNA]</scope>
    <source>
        <strain evidence="2">IBRC-M 10043</strain>
    </source>
</reference>
<dbReference type="AlphaFoldDB" id="A0A1H8U976"/>
<evidence type="ECO:0000313" key="1">
    <source>
        <dbReference type="EMBL" id="SEO99769.1"/>
    </source>
</evidence>
<name>A0A1H8U976_9EURY</name>
<sequence>MATFQAATASNRPEIDADQIDELNKVISHFDFSGAHESLTVLAHEDEASDGKAVLELHGYAHFQPQKIKESYIDREPDLEDESTYEFLESIAPFLEEKLVIQTIGREKCRFPFLASVYAVWPDGHIEHTTLDSNPERQTSRANEAD</sequence>
<dbReference type="EMBL" id="FOCX01000026">
    <property type="protein sequence ID" value="SEO99769.1"/>
    <property type="molecule type" value="Genomic_DNA"/>
</dbReference>
<protein>
    <submittedName>
        <fullName evidence="1">Uncharacterized protein</fullName>
    </submittedName>
</protein>
<keyword evidence="2" id="KW-1185">Reference proteome</keyword>
<proteinExistence type="predicted"/>
<dbReference type="Proteomes" id="UP000198775">
    <property type="component" value="Unassembled WGS sequence"/>
</dbReference>